<accession>A0A379TRC8</accession>
<gene>
    <name evidence="1" type="primary">STY1626</name>
    <name evidence="1" type="ORF">NCTC10060_00210</name>
</gene>
<dbReference type="InterPro" id="IPR006498">
    <property type="entry name" value="Tail_tube"/>
</dbReference>
<reference evidence="1 2" key="1">
    <citation type="submission" date="2018-06" db="EMBL/GenBank/DDBJ databases">
        <authorList>
            <consortium name="Pathogen Informatics"/>
            <person name="Doyle S."/>
        </authorList>
    </citation>
    <scope>NUCLEOTIDE SEQUENCE [LARGE SCALE GENOMIC DNA]</scope>
    <source>
        <strain evidence="1 2">NCTC10060</strain>
    </source>
</reference>
<protein>
    <submittedName>
        <fullName evidence="1">Tail core protein</fullName>
    </submittedName>
</protein>
<dbReference type="EMBL" id="UGXH01000003">
    <property type="protein sequence ID" value="SUG53177.1"/>
    <property type="molecule type" value="Genomic_DNA"/>
</dbReference>
<dbReference type="Pfam" id="PF04985">
    <property type="entry name" value="Phage_tube"/>
    <property type="match status" value="1"/>
</dbReference>
<dbReference type="Proteomes" id="UP000254633">
    <property type="component" value="Unassembled WGS sequence"/>
</dbReference>
<evidence type="ECO:0000313" key="1">
    <source>
        <dbReference type="EMBL" id="SUG53177.1"/>
    </source>
</evidence>
<dbReference type="RefSeq" id="WP_136057919.1">
    <property type="nucleotide sequence ID" value="NZ_DACWWF010000005.1"/>
</dbReference>
<dbReference type="NCBIfam" id="TIGR01611">
    <property type="entry name" value="tail_tube"/>
    <property type="match status" value="1"/>
</dbReference>
<evidence type="ECO:0000313" key="2">
    <source>
        <dbReference type="Proteomes" id="UP000254633"/>
    </source>
</evidence>
<dbReference type="AlphaFoldDB" id="A0A379TRC8"/>
<organism evidence="1 2">
    <name type="scientific">Salmonella diarizonae</name>
    <dbReference type="NCBI Taxonomy" id="59204"/>
    <lineage>
        <taxon>Bacteria</taxon>
        <taxon>Pseudomonadati</taxon>
        <taxon>Pseudomonadota</taxon>
        <taxon>Gammaproteobacteria</taxon>
        <taxon>Enterobacterales</taxon>
        <taxon>Enterobacteriaceae</taxon>
        <taxon>Salmonella</taxon>
    </lineage>
</organism>
<name>A0A379TRC8_SALDZ</name>
<proteinExistence type="predicted"/>
<sequence length="174" mass="19388">MTKKIARNIITNANIYLDGKNFLGRAEEVKLPDIATVVQEHKALGKIGKVELPYGFDKMEGEIKWNGLYPEAAKLVANPFKVYQLQLRASVVRYAGSGRQDEVPLVVTLSVNFKKSPLGTFKQLEAPDLNSEYGCTYVKMMLDGEEILELDVDNNIFRVDGQDMLADYNANIGG</sequence>